<evidence type="ECO:0008006" key="4">
    <source>
        <dbReference type="Google" id="ProtNLM"/>
    </source>
</evidence>
<dbReference type="eggNOG" id="arCOG01389">
    <property type="taxonomic scope" value="Archaea"/>
</dbReference>
<dbReference type="EMBL" id="CP001014">
    <property type="protein sequence ID" value="ACB39599.1"/>
    <property type="molecule type" value="Genomic_DNA"/>
</dbReference>
<sequence>MLPLIAAIAIYDFIHLLTEIRIRPGRLAPCRSVVVMATRGVKGWGRYRDFVDYVVVDDRRTAEEAEAAGLRALLNKYGGKSGALATALEELEAELYIFVDDDAVPGPWLDLLRRSCGRFATAYRWVLDRFQNAFSLGGFDWMVWKKTRFMYGGAMAIPGHRRREVAEALKVCPVDDMAVTAVAEDIEVLPYLVPMEPADGAWEFFIRQATAAKIGNAALWAMELVYYGLWTAAAVLFPPLFLLQAARTALRSRRALGRVDWVQVLLSPIERPLQFAVFLATIPRRCFRWRGRIVCGCSRQSRLPS</sequence>
<dbReference type="HOGENOM" id="CLU_910959_0_0_2"/>
<reference evidence="2" key="1">
    <citation type="submission" date="2008-03" db="EMBL/GenBank/DDBJ databases">
        <title>Complete sequence of Thermoproteus neutrophilus V24Sta.</title>
        <authorList>
            <consortium name="US DOE Joint Genome Institute"/>
            <person name="Copeland A."/>
            <person name="Lucas S."/>
            <person name="Lapidus A."/>
            <person name="Glavina del Rio T."/>
            <person name="Dalin E."/>
            <person name="Tice H."/>
            <person name="Bruce D."/>
            <person name="Goodwin L."/>
            <person name="Pitluck S."/>
            <person name="Sims D."/>
            <person name="Brettin T."/>
            <person name="Detter J.C."/>
            <person name="Han C."/>
            <person name="Kuske C.R."/>
            <person name="Schmutz J."/>
            <person name="Larimer F."/>
            <person name="Land M."/>
            <person name="Hauser L."/>
            <person name="Kyrpides N."/>
            <person name="Mikhailova N."/>
            <person name="Biddle J.F."/>
            <person name="Zhang Z."/>
            <person name="Fitz-Gibbon S.T."/>
            <person name="Lowe T.M."/>
            <person name="Saltikov C."/>
            <person name="House C.H."/>
            <person name="Richardson P."/>
        </authorList>
    </citation>
    <scope>NUCLEOTIDE SEQUENCE [LARGE SCALE GENOMIC DNA]</scope>
    <source>
        <strain evidence="2">V24Sta</strain>
    </source>
</reference>
<keyword evidence="1" id="KW-1133">Transmembrane helix</keyword>
<dbReference type="KEGG" id="tne:Tneu_0660"/>
<keyword evidence="1" id="KW-0812">Transmembrane</keyword>
<dbReference type="STRING" id="444157.Tneu_0660"/>
<dbReference type="Proteomes" id="UP000001694">
    <property type="component" value="Chromosome"/>
</dbReference>
<dbReference type="AlphaFoldDB" id="B1YCT6"/>
<gene>
    <name evidence="2" type="ordered locus">Tneu_0660</name>
</gene>
<name>B1YCT6_PYRNV</name>
<protein>
    <recommendedName>
        <fullName evidence="4">Glycosyl transferase family 2</fullName>
    </recommendedName>
</protein>
<dbReference type="Gene3D" id="3.90.550.10">
    <property type="entry name" value="Spore Coat Polysaccharide Biosynthesis Protein SpsA, Chain A"/>
    <property type="match status" value="1"/>
</dbReference>
<keyword evidence="1" id="KW-0472">Membrane</keyword>
<evidence type="ECO:0000256" key="1">
    <source>
        <dbReference type="SAM" id="Phobius"/>
    </source>
</evidence>
<organism evidence="2 3">
    <name type="scientific">Pyrobaculum neutrophilum (strain DSM 2338 / JCM 9278 / NBRC 100436 / V24Sta)</name>
    <name type="common">Thermoproteus neutrophilus</name>
    <dbReference type="NCBI Taxonomy" id="444157"/>
    <lineage>
        <taxon>Archaea</taxon>
        <taxon>Thermoproteota</taxon>
        <taxon>Thermoprotei</taxon>
        <taxon>Thermoproteales</taxon>
        <taxon>Thermoproteaceae</taxon>
        <taxon>Pyrobaculum</taxon>
    </lineage>
</organism>
<evidence type="ECO:0000313" key="2">
    <source>
        <dbReference type="EMBL" id="ACB39599.1"/>
    </source>
</evidence>
<feature type="transmembrane region" description="Helical" evidence="1">
    <location>
        <begin position="224"/>
        <end position="243"/>
    </location>
</feature>
<evidence type="ECO:0000313" key="3">
    <source>
        <dbReference type="Proteomes" id="UP000001694"/>
    </source>
</evidence>
<accession>B1YCT6</accession>
<proteinExistence type="predicted"/>
<dbReference type="OrthoDB" id="28090at2157"/>
<dbReference type="GeneID" id="6165185"/>
<dbReference type="RefSeq" id="WP_012350019.1">
    <property type="nucleotide sequence ID" value="NC_010525.1"/>
</dbReference>
<keyword evidence="3" id="KW-1185">Reference proteome</keyword>
<dbReference type="InterPro" id="IPR029044">
    <property type="entry name" value="Nucleotide-diphossugar_trans"/>
</dbReference>
<dbReference type="SUPFAM" id="SSF53448">
    <property type="entry name" value="Nucleotide-diphospho-sugar transferases"/>
    <property type="match status" value="1"/>
</dbReference>